<dbReference type="Pfam" id="PF14559">
    <property type="entry name" value="TPR_19"/>
    <property type="match status" value="1"/>
</dbReference>
<dbReference type="SMART" id="SM00028">
    <property type="entry name" value="TPR"/>
    <property type="match status" value="6"/>
</dbReference>
<keyword evidence="5" id="KW-1185">Reference proteome</keyword>
<dbReference type="RefSeq" id="WP_187257643.1">
    <property type="nucleotide sequence ID" value="NZ_JBHULF010000006.1"/>
</dbReference>
<evidence type="ECO:0000256" key="2">
    <source>
        <dbReference type="ARBA" id="ARBA00022803"/>
    </source>
</evidence>
<dbReference type="InterPro" id="IPR050498">
    <property type="entry name" value="Ycf3"/>
</dbReference>
<name>A0ABR7MC72_9BACT</name>
<keyword evidence="2 3" id="KW-0802">TPR repeat</keyword>
<dbReference type="InterPro" id="IPR013105">
    <property type="entry name" value="TPR_2"/>
</dbReference>
<dbReference type="Pfam" id="PF07719">
    <property type="entry name" value="TPR_2"/>
    <property type="match status" value="1"/>
</dbReference>
<feature type="repeat" description="TPR" evidence="3">
    <location>
        <begin position="52"/>
        <end position="85"/>
    </location>
</feature>
<sequence>MKSWIKITGLTLLWGIIACNSGEPKENGKANILEMPPYAGITDSIRMDEKNRELYIRRAGLLNQQGEHELAYKDLEKAWELAPSEPLAEALVNGLFMMGKNERALNLLNELTNSYPNNTNLKRRMGEALLHSGKYNQAIAAYEKMTEEDSLDFESYYEKGLLYMEMKDTAAALRDLETSFRIQPIQMTALSLANIYAEIKNPRALELADMVISRDSARENVDPVFIKGIYYANIKNTAKALEQFNQVIRMDWKFHEAYIEKGIIYFEQKNLDEALQQFKLASTVTNTFPDAYYWQGRCYEELGMKDEALASYSRAYALDKTFTEAIEGAERIRGRK</sequence>
<comment type="caution">
    <text evidence="4">The sequence shown here is derived from an EMBL/GenBank/DDBJ whole genome shotgun (WGS) entry which is preliminary data.</text>
</comment>
<evidence type="ECO:0000256" key="1">
    <source>
        <dbReference type="ARBA" id="ARBA00022737"/>
    </source>
</evidence>
<dbReference type="SUPFAM" id="SSF48452">
    <property type="entry name" value="TPR-like"/>
    <property type="match status" value="1"/>
</dbReference>
<evidence type="ECO:0008006" key="6">
    <source>
        <dbReference type="Google" id="ProtNLM"/>
    </source>
</evidence>
<dbReference type="PROSITE" id="PS50005">
    <property type="entry name" value="TPR"/>
    <property type="match status" value="4"/>
</dbReference>
<organism evidence="4 5">
    <name type="scientific">Flavihumibacter stibioxidans</name>
    <dbReference type="NCBI Taxonomy" id="1834163"/>
    <lineage>
        <taxon>Bacteria</taxon>
        <taxon>Pseudomonadati</taxon>
        <taxon>Bacteroidota</taxon>
        <taxon>Chitinophagia</taxon>
        <taxon>Chitinophagales</taxon>
        <taxon>Chitinophagaceae</taxon>
        <taxon>Flavihumibacter</taxon>
    </lineage>
</organism>
<reference evidence="4 5" key="1">
    <citation type="submission" date="2016-07" db="EMBL/GenBank/DDBJ databases">
        <title>Genome analysis of Flavihumibacter stibioxidans YS-17.</title>
        <authorList>
            <person name="Shi K."/>
            <person name="Han Y."/>
            <person name="Wang G."/>
        </authorList>
    </citation>
    <scope>NUCLEOTIDE SEQUENCE [LARGE SCALE GENOMIC DNA]</scope>
    <source>
        <strain evidence="4 5">YS-17</strain>
    </source>
</reference>
<keyword evidence="1" id="KW-0677">Repeat</keyword>
<gene>
    <name evidence="4" type="ORF">BC349_14860</name>
</gene>
<dbReference type="Pfam" id="PF13432">
    <property type="entry name" value="TPR_16"/>
    <property type="match status" value="1"/>
</dbReference>
<evidence type="ECO:0000313" key="5">
    <source>
        <dbReference type="Proteomes" id="UP000765802"/>
    </source>
</evidence>
<dbReference type="Pfam" id="PF13181">
    <property type="entry name" value="TPR_8"/>
    <property type="match status" value="2"/>
</dbReference>
<dbReference type="InterPro" id="IPR019734">
    <property type="entry name" value="TPR_rpt"/>
</dbReference>
<feature type="repeat" description="TPR" evidence="3">
    <location>
        <begin position="289"/>
        <end position="322"/>
    </location>
</feature>
<evidence type="ECO:0000256" key="3">
    <source>
        <dbReference type="PROSITE-ProRule" id="PRU00339"/>
    </source>
</evidence>
<protein>
    <recommendedName>
        <fullName evidence="6">Tetratricopeptide repeat protein</fullName>
    </recommendedName>
</protein>
<dbReference type="EMBL" id="MBUA01000027">
    <property type="protein sequence ID" value="MBC6492340.1"/>
    <property type="molecule type" value="Genomic_DNA"/>
</dbReference>
<proteinExistence type="predicted"/>
<dbReference type="Proteomes" id="UP000765802">
    <property type="component" value="Unassembled WGS sequence"/>
</dbReference>
<dbReference type="SUPFAM" id="SSF81901">
    <property type="entry name" value="HCP-like"/>
    <property type="match status" value="1"/>
</dbReference>
<dbReference type="PANTHER" id="PTHR44858">
    <property type="entry name" value="TETRATRICOPEPTIDE REPEAT PROTEIN 6"/>
    <property type="match status" value="1"/>
</dbReference>
<dbReference type="PANTHER" id="PTHR44858:SF1">
    <property type="entry name" value="UDP-N-ACETYLGLUCOSAMINE--PEPTIDE N-ACETYLGLUCOSAMINYLTRANSFERASE SPINDLY-RELATED"/>
    <property type="match status" value="1"/>
</dbReference>
<feature type="repeat" description="TPR" evidence="3">
    <location>
        <begin position="255"/>
        <end position="288"/>
    </location>
</feature>
<accession>A0ABR7MC72</accession>
<evidence type="ECO:0000313" key="4">
    <source>
        <dbReference type="EMBL" id="MBC6492340.1"/>
    </source>
</evidence>
<dbReference type="InterPro" id="IPR011990">
    <property type="entry name" value="TPR-like_helical_dom_sf"/>
</dbReference>
<dbReference type="Gene3D" id="1.25.40.10">
    <property type="entry name" value="Tetratricopeptide repeat domain"/>
    <property type="match status" value="3"/>
</dbReference>
<dbReference type="PROSITE" id="PS51257">
    <property type="entry name" value="PROKAR_LIPOPROTEIN"/>
    <property type="match status" value="1"/>
</dbReference>
<feature type="repeat" description="TPR" evidence="3">
    <location>
        <begin position="153"/>
        <end position="186"/>
    </location>
</feature>